<dbReference type="GeneTree" id="ENSGT01150000286953"/>
<evidence type="ECO:0000313" key="11">
    <source>
        <dbReference type="Ensembl" id="ENSCVAP00000008848.1"/>
    </source>
</evidence>
<dbReference type="AlphaFoldDB" id="A0A3Q2CT90"/>
<feature type="compositionally biased region" description="Basic and acidic residues" evidence="8">
    <location>
        <begin position="43"/>
        <end position="59"/>
    </location>
</feature>
<dbReference type="Pfam" id="PF00096">
    <property type="entry name" value="zf-C2H2"/>
    <property type="match status" value="4"/>
</dbReference>
<dbReference type="PANTHER" id="PTHR14196:SF12">
    <property type="entry name" value="ZINC FINGER PROTEIN 208-LIKE"/>
    <property type="match status" value="1"/>
</dbReference>
<dbReference type="InterPro" id="IPR013087">
    <property type="entry name" value="Znf_C2H2_type"/>
</dbReference>
<dbReference type="GO" id="GO:0008270">
    <property type="term" value="F:zinc ion binding"/>
    <property type="evidence" value="ECO:0007669"/>
    <property type="project" value="UniProtKB-KW"/>
</dbReference>
<dbReference type="GO" id="GO:0000977">
    <property type="term" value="F:RNA polymerase II transcription regulatory region sequence-specific DNA binding"/>
    <property type="evidence" value="ECO:0007669"/>
    <property type="project" value="TreeGrafter"/>
</dbReference>
<evidence type="ECO:0000256" key="8">
    <source>
        <dbReference type="SAM" id="MobiDB-lite"/>
    </source>
</evidence>
<dbReference type="Gene3D" id="3.30.160.60">
    <property type="entry name" value="Classic Zinc Finger"/>
    <property type="match status" value="4"/>
</dbReference>
<evidence type="ECO:0000256" key="3">
    <source>
        <dbReference type="ARBA" id="ARBA00022737"/>
    </source>
</evidence>
<dbReference type="SMART" id="SM00355">
    <property type="entry name" value="ZnF_C2H2"/>
    <property type="match status" value="4"/>
</dbReference>
<feature type="signal peptide" evidence="9">
    <location>
        <begin position="1"/>
        <end position="24"/>
    </location>
</feature>
<organism evidence="11 12">
    <name type="scientific">Cyprinodon variegatus</name>
    <name type="common">Sheepshead minnow</name>
    <dbReference type="NCBI Taxonomy" id="28743"/>
    <lineage>
        <taxon>Eukaryota</taxon>
        <taxon>Metazoa</taxon>
        <taxon>Chordata</taxon>
        <taxon>Craniata</taxon>
        <taxon>Vertebrata</taxon>
        <taxon>Euteleostomi</taxon>
        <taxon>Actinopterygii</taxon>
        <taxon>Neopterygii</taxon>
        <taxon>Teleostei</taxon>
        <taxon>Neoteleostei</taxon>
        <taxon>Acanthomorphata</taxon>
        <taxon>Ovalentaria</taxon>
        <taxon>Atherinomorphae</taxon>
        <taxon>Cyprinodontiformes</taxon>
        <taxon>Cyprinodontidae</taxon>
        <taxon>Cyprinodon</taxon>
    </lineage>
</organism>
<comment type="subcellular location">
    <subcellularLocation>
        <location evidence="1">Nucleus</location>
    </subcellularLocation>
</comment>
<dbReference type="PROSITE" id="PS00028">
    <property type="entry name" value="ZINC_FINGER_C2H2_1"/>
    <property type="match status" value="3"/>
</dbReference>
<reference evidence="11" key="1">
    <citation type="submission" date="2025-08" db="UniProtKB">
        <authorList>
            <consortium name="Ensembl"/>
        </authorList>
    </citation>
    <scope>IDENTIFICATION</scope>
</reference>
<dbReference type="Ensembl" id="ENSCVAT00000000941.1">
    <property type="protein sequence ID" value="ENSCVAP00000008848.1"/>
    <property type="gene ID" value="ENSCVAG00000010713.1"/>
</dbReference>
<dbReference type="PANTHER" id="PTHR14196">
    <property type="entry name" value="ODD-SKIPPED - RELATED"/>
    <property type="match status" value="1"/>
</dbReference>
<feature type="region of interest" description="Disordered" evidence="8">
    <location>
        <begin position="90"/>
        <end position="131"/>
    </location>
</feature>
<protein>
    <recommendedName>
        <fullName evidence="10">C2H2-type domain-containing protein</fullName>
    </recommendedName>
</protein>
<dbReference type="InterPro" id="IPR036236">
    <property type="entry name" value="Znf_C2H2_sf"/>
</dbReference>
<evidence type="ECO:0000256" key="4">
    <source>
        <dbReference type="ARBA" id="ARBA00022771"/>
    </source>
</evidence>
<reference evidence="11" key="2">
    <citation type="submission" date="2025-09" db="UniProtKB">
        <authorList>
            <consortium name="Ensembl"/>
        </authorList>
    </citation>
    <scope>IDENTIFICATION</scope>
</reference>
<feature type="domain" description="C2H2-type" evidence="10">
    <location>
        <begin position="223"/>
        <end position="250"/>
    </location>
</feature>
<sequence>KACILGIREKLIFYFFLIIPCVSNEEEALDIQRLCSQKRASSHHQEETEPQWNEEKQMEPDFPLFEEQEEPGPPWIKVEEEDPEPLLIKEENEDPWSLLEKEEQEQLDSSMLRRPTRLNHKDLGSSQEKGQLTQKQSIALMETSTLQGSNLCEGEPITGQLSFNISPVVEITAQEGSSSAASERQPHVDTEKMSLKDDVCGRSFKNKHRLEQHYRTHTCERRFSCETCGASFVRRHHLYAHQRIHTGEKPFSCETCGKSFTQIASLNVHRKIHTGERPFSCEICGKGFIRRDHLDVHQRTHTGERPFSCEVGLQHRIHKRNRNRLSVGNEFHYRFMVQ</sequence>
<feature type="domain" description="C2H2-type" evidence="10">
    <location>
        <begin position="279"/>
        <end position="306"/>
    </location>
</feature>
<feature type="chain" id="PRO_5018668284" description="C2H2-type domain-containing protein" evidence="9">
    <location>
        <begin position="25"/>
        <end position="338"/>
    </location>
</feature>
<dbReference type="FunFam" id="3.30.160.60:FF:000912">
    <property type="entry name" value="Zinc finger protein 660"/>
    <property type="match status" value="1"/>
</dbReference>
<accession>A0A3Q2CT90</accession>
<evidence type="ECO:0000256" key="5">
    <source>
        <dbReference type="ARBA" id="ARBA00022833"/>
    </source>
</evidence>
<name>A0A3Q2CT90_CYPVA</name>
<dbReference type="PROSITE" id="PS50157">
    <property type="entry name" value="ZINC_FINGER_C2H2_2"/>
    <property type="match status" value="4"/>
</dbReference>
<feature type="domain" description="C2H2-type" evidence="10">
    <location>
        <begin position="195"/>
        <end position="222"/>
    </location>
</feature>
<dbReference type="SUPFAM" id="SSF57667">
    <property type="entry name" value="beta-beta-alpha zinc fingers"/>
    <property type="match status" value="2"/>
</dbReference>
<dbReference type="GO" id="GO:0000981">
    <property type="term" value="F:DNA-binding transcription factor activity, RNA polymerase II-specific"/>
    <property type="evidence" value="ECO:0007669"/>
    <property type="project" value="TreeGrafter"/>
</dbReference>
<dbReference type="Proteomes" id="UP000265020">
    <property type="component" value="Unassembled WGS sequence"/>
</dbReference>
<keyword evidence="2" id="KW-0479">Metal-binding</keyword>
<evidence type="ECO:0000256" key="7">
    <source>
        <dbReference type="PROSITE-ProRule" id="PRU00042"/>
    </source>
</evidence>
<dbReference type="FunFam" id="3.30.160.60:FF:000414">
    <property type="entry name" value="Zinc finger protein 398"/>
    <property type="match status" value="1"/>
</dbReference>
<evidence type="ECO:0000259" key="10">
    <source>
        <dbReference type="PROSITE" id="PS50157"/>
    </source>
</evidence>
<keyword evidence="9" id="KW-0732">Signal</keyword>
<keyword evidence="4 7" id="KW-0863">Zinc-finger</keyword>
<evidence type="ECO:0000256" key="1">
    <source>
        <dbReference type="ARBA" id="ARBA00004123"/>
    </source>
</evidence>
<evidence type="ECO:0000256" key="6">
    <source>
        <dbReference type="ARBA" id="ARBA00023242"/>
    </source>
</evidence>
<evidence type="ECO:0000256" key="9">
    <source>
        <dbReference type="SAM" id="SignalP"/>
    </source>
</evidence>
<keyword evidence="12" id="KW-1185">Reference proteome</keyword>
<dbReference type="FunFam" id="3.30.160.60:FF:001498">
    <property type="entry name" value="Zinc finger protein 404"/>
    <property type="match status" value="1"/>
</dbReference>
<dbReference type="InterPro" id="IPR050717">
    <property type="entry name" value="C2H2-ZF_Transcription_Reg"/>
</dbReference>
<evidence type="ECO:0000256" key="2">
    <source>
        <dbReference type="ARBA" id="ARBA00022723"/>
    </source>
</evidence>
<keyword evidence="3" id="KW-0677">Repeat</keyword>
<keyword evidence="6" id="KW-0539">Nucleus</keyword>
<keyword evidence="5" id="KW-0862">Zinc</keyword>
<evidence type="ECO:0000313" key="12">
    <source>
        <dbReference type="Proteomes" id="UP000265020"/>
    </source>
</evidence>
<dbReference type="GO" id="GO:0045596">
    <property type="term" value="P:negative regulation of cell differentiation"/>
    <property type="evidence" value="ECO:0007669"/>
    <property type="project" value="UniProtKB-ARBA"/>
</dbReference>
<dbReference type="GO" id="GO:0005634">
    <property type="term" value="C:nucleus"/>
    <property type="evidence" value="ECO:0007669"/>
    <property type="project" value="UniProtKB-SubCell"/>
</dbReference>
<feature type="domain" description="C2H2-type" evidence="10">
    <location>
        <begin position="251"/>
        <end position="278"/>
    </location>
</feature>
<feature type="region of interest" description="Disordered" evidence="8">
    <location>
        <begin position="42"/>
        <end position="74"/>
    </location>
</feature>
<dbReference type="OMA" id="HTCERRF"/>
<proteinExistence type="predicted"/>